<dbReference type="RefSeq" id="WP_018063386.1">
    <property type="nucleotide sequence ID" value="NZ_AQWH01000003.1"/>
</dbReference>
<dbReference type="GO" id="GO:0005829">
    <property type="term" value="C:cytosol"/>
    <property type="evidence" value="ECO:0007669"/>
    <property type="project" value="TreeGrafter"/>
</dbReference>
<evidence type="ECO:0000256" key="1">
    <source>
        <dbReference type="ARBA" id="ARBA00001709"/>
    </source>
</evidence>
<organism evidence="5 6">
    <name type="scientific">Martelella mediterranea DSM 17316</name>
    <dbReference type="NCBI Taxonomy" id="1122214"/>
    <lineage>
        <taxon>Bacteria</taxon>
        <taxon>Pseudomonadati</taxon>
        <taxon>Pseudomonadota</taxon>
        <taxon>Alphaproteobacteria</taxon>
        <taxon>Hyphomicrobiales</taxon>
        <taxon>Aurantimonadaceae</taxon>
        <taxon>Martelella</taxon>
    </lineage>
</organism>
<gene>
    <name evidence="5" type="primary">fadB_1</name>
    <name evidence="5" type="ORF">Mame_00180</name>
</gene>
<dbReference type="AlphaFoldDB" id="A0A1U9YVU4"/>
<dbReference type="EMBL" id="CP020330">
    <property type="protein sequence ID" value="AQZ49563.1"/>
    <property type="molecule type" value="Genomic_DNA"/>
</dbReference>
<keyword evidence="3" id="KW-0378">Hydrolase</keyword>
<name>A0A1U9YVU4_9HYPH</name>
<evidence type="ECO:0000256" key="3">
    <source>
        <dbReference type="ARBA" id="ARBA00022801"/>
    </source>
</evidence>
<dbReference type="eggNOG" id="COG1024">
    <property type="taxonomic scope" value="Bacteria"/>
</dbReference>
<accession>A0A1U9YVU4</accession>
<dbReference type="STRING" id="1122214.Mame_00180"/>
<dbReference type="Gene3D" id="3.90.226.10">
    <property type="entry name" value="2-enoyl-CoA Hydratase, Chain A, domain 1"/>
    <property type="match status" value="1"/>
</dbReference>
<dbReference type="CDD" id="cd06558">
    <property type="entry name" value="crotonase-like"/>
    <property type="match status" value="1"/>
</dbReference>
<dbReference type="PANTHER" id="PTHR43176:SF3">
    <property type="entry name" value="3-HYDROXYISOBUTYRYL-COA HYDROLASE, MITOCHONDRIAL"/>
    <property type="match status" value="1"/>
</dbReference>
<dbReference type="GO" id="GO:0003860">
    <property type="term" value="F:3-hydroxyisobutyryl-CoA hydrolase activity"/>
    <property type="evidence" value="ECO:0007669"/>
    <property type="project" value="UniProtKB-EC"/>
</dbReference>
<dbReference type="KEGG" id="mmed:Mame_00180"/>
<dbReference type="InterPro" id="IPR045004">
    <property type="entry name" value="ECH_dom"/>
</dbReference>
<sequence>MSEKSRPDAVQAEIRGHLGIITLDRPKALNALNLDMVEKLEEVLAGWATNPAVDAVLIRSASPRAFCAGGDVRSIGMLPDPSERRALGRKFFGREYKLNLRIHTFPKPFIALINGIAMGGGLGLSVHGSHRVVSEDLRLAMPETMLGLFPDVGGTWFLNRCPGMLGRYLAMTGLEIGTADALTARLATHHVPKAGFDGLVSALEAAGPLDRHLIDEIIKAHAAVPAAGQLAERLAAIDHLFAGEDLDLVMDRIASSAGDAEWIAQAQSALRRASPTSLRLTWHRMTNGRDQSIEQVLADDFHSAVRVVGGHDFAEGVRAILIDKDGAPRWNPPELANVTKDDIDALLAPLDG</sequence>
<proteinExistence type="predicted"/>
<dbReference type="GO" id="GO:0006574">
    <property type="term" value="P:L-valine catabolic process"/>
    <property type="evidence" value="ECO:0007669"/>
    <property type="project" value="TreeGrafter"/>
</dbReference>
<evidence type="ECO:0000313" key="5">
    <source>
        <dbReference type="EMBL" id="AQZ49563.1"/>
    </source>
</evidence>
<evidence type="ECO:0000256" key="2">
    <source>
        <dbReference type="ARBA" id="ARBA00011915"/>
    </source>
</evidence>
<dbReference type="InterPro" id="IPR029045">
    <property type="entry name" value="ClpP/crotonase-like_dom_sf"/>
</dbReference>
<keyword evidence="5" id="KW-0456">Lyase</keyword>
<reference evidence="5 6" key="1">
    <citation type="submission" date="2017-03" db="EMBL/GenBank/DDBJ databases">
        <title>Foreign affairs: Plasmid Transfer between Roseobacters and Rhizobia.</title>
        <authorList>
            <person name="Bartling P."/>
            <person name="Bunk B."/>
            <person name="Overmann J."/>
            <person name="Brinkmann H."/>
            <person name="Petersen J."/>
        </authorList>
    </citation>
    <scope>NUCLEOTIDE SEQUENCE [LARGE SCALE GENOMIC DNA]</scope>
    <source>
        <strain evidence="5 6">MACL11</strain>
    </source>
</reference>
<dbReference type="Pfam" id="PF16113">
    <property type="entry name" value="ECH_2"/>
    <property type="match status" value="1"/>
</dbReference>
<dbReference type="GO" id="GO:0016829">
    <property type="term" value="F:lyase activity"/>
    <property type="evidence" value="ECO:0007669"/>
    <property type="project" value="UniProtKB-KW"/>
</dbReference>
<evidence type="ECO:0000313" key="6">
    <source>
        <dbReference type="Proteomes" id="UP000191135"/>
    </source>
</evidence>
<comment type="catalytic activity">
    <reaction evidence="1">
        <text>3-hydroxy-2-methylpropanoyl-CoA + H2O = 3-hydroxy-2-methylpropanoate + CoA + H(+)</text>
        <dbReference type="Rhea" id="RHEA:20888"/>
        <dbReference type="ChEBI" id="CHEBI:11805"/>
        <dbReference type="ChEBI" id="CHEBI:15377"/>
        <dbReference type="ChEBI" id="CHEBI:15378"/>
        <dbReference type="ChEBI" id="CHEBI:57287"/>
        <dbReference type="ChEBI" id="CHEBI:57340"/>
        <dbReference type="EC" id="3.1.2.4"/>
    </reaction>
</comment>
<dbReference type="NCBIfam" id="NF004127">
    <property type="entry name" value="PRK05617.1"/>
    <property type="match status" value="1"/>
</dbReference>
<dbReference type="InterPro" id="IPR032259">
    <property type="entry name" value="HIBYL-CoA-H"/>
</dbReference>
<protein>
    <recommendedName>
        <fullName evidence="2">3-hydroxyisobutyryl-CoA hydrolase</fullName>
        <ecNumber evidence="2">3.1.2.4</ecNumber>
    </recommendedName>
</protein>
<keyword evidence="6" id="KW-1185">Reference proteome</keyword>
<dbReference type="EC" id="3.1.2.4" evidence="2"/>
<dbReference type="Proteomes" id="UP000191135">
    <property type="component" value="Chromosome"/>
</dbReference>
<dbReference type="PANTHER" id="PTHR43176">
    <property type="entry name" value="3-HYDROXYISOBUTYRYL-COA HYDROLASE-RELATED"/>
    <property type="match status" value="1"/>
</dbReference>
<feature type="domain" description="Enoyl-CoA hydratase/isomerase" evidence="4">
    <location>
        <begin position="19"/>
        <end position="346"/>
    </location>
</feature>
<dbReference type="OrthoDB" id="9790967at2"/>
<dbReference type="SUPFAM" id="SSF52096">
    <property type="entry name" value="ClpP/crotonase"/>
    <property type="match status" value="1"/>
</dbReference>
<evidence type="ECO:0000259" key="4">
    <source>
        <dbReference type="Pfam" id="PF16113"/>
    </source>
</evidence>